<evidence type="ECO:0000313" key="2">
    <source>
        <dbReference type="EMBL" id="ENZ83179.1"/>
    </source>
</evidence>
<dbReference type="RefSeq" id="WP_004616380.1">
    <property type="nucleotide sequence ID" value="NZ_APMP01000003.1"/>
</dbReference>
<evidence type="ECO:0000313" key="3">
    <source>
        <dbReference type="Proteomes" id="UP000013063"/>
    </source>
</evidence>
<dbReference type="InterPro" id="IPR030972">
    <property type="entry name" value="UrcA_uranyl"/>
</dbReference>
<dbReference type="EMBL" id="APMP01000003">
    <property type="protein sequence ID" value="ENZ83179.1"/>
    <property type="molecule type" value="Genomic_DNA"/>
</dbReference>
<evidence type="ECO:0000256" key="1">
    <source>
        <dbReference type="SAM" id="SignalP"/>
    </source>
</evidence>
<dbReference type="PATRIC" id="fig|1292034.3.peg.946"/>
<accession>R0EMT5</accession>
<feature type="chain" id="PRO_5004348972" description="UrcA family protein" evidence="1">
    <location>
        <begin position="31"/>
        <end position="117"/>
    </location>
</feature>
<name>R0EMT5_CAUVI</name>
<keyword evidence="3" id="KW-1185">Reference proteome</keyword>
<dbReference type="AlphaFoldDB" id="R0EMT5"/>
<dbReference type="STRING" id="1292034.OR37_00954"/>
<feature type="signal peptide" evidence="1">
    <location>
        <begin position="1"/>
        <end position="30"/>
    </location>
</feature>
<dbReference type="Proteomes" id="UP000013063">
    <property type="component" value="Unassembled WGS sequence"/>
</dbReference>
<gene>
    <name evidence="2" type="ORF">OR37_00954</name>
</gene>
<organism evidence="2 3">
    <name type="scientific">Caulobacter vibrioides OR37</name>
    <dbReference type="NCBI Taxonomy" id="1292034"/>
    <lineage>
        <taxon>Bacteria</taxon>
        <taxon>Pseudomonadati</taxon>
        <taxon>Pseudomonadota</taxon>
        <taxon>Alphaproteobacteria</taxon>
        <taxon>Caulobacterales</taxon>
        <taxon>Caulobacteraceae</taxon>
        <taxon>Caulobacter</taxon>
    </lineage>
</organism>
<comment type="caution">
    <text evidence="2">The sequence shown here is derived from an EMBL/GenBank/DDBJ whole genome shotgun (WGS) entry which is preliminary data.</text>
</comment>
<keyword evidence="1" id="KW-0732">Signal</keyword>
<sequence length="117" mass="12367" precursor="true">MRKFVTRIATVASLTLAAVPALGLTQAASAAPREPVARVAFGDLNLSQPAQAAIFKARVDAAGEKLCRERINAGLTSLPLRGCMGEVHREVDRQLSDNQRQALTVAARASASQMAAR</sequence>
<evidence type="ECO:0008006" key="4">
    <source>
        <dbReference type="Google" id="ProtNLM"/>
    </source>
</evidence>
<protein>
    <recommendedName>
        <fullName evidence="4">UrcA family protein</fullName>
    </recommendedName>
</protein>
<reference evidence="2 3" key="1">
    <citation type="journal article" date="2013" name="Genome Announc.">
        <title>Draft Genome Sequence for Caulobacter sp. Strain OR37, a Bacterium Tolerant to Heavy Metals.</title>
        <authorList>
            <person name="Utturkar S.M."/>
            <person name="Bollmann A."/>
            <person name="Brzoska R.M."/>
            <person name="Klingeman D.M."/>
            <person name="Epstein S.E."/>
            <person name="Palumbo A.V."/>
            <person name="Brown S.D."/>
        </authorList>
    </citation>
    <scope>NUCLEOTIDE SEQUENCE [LARGE SCALE GENOMIC DNA]</scope>
    <source>
        <strain evidence="2 3">OR37</strain>
    </source>
</reference>
<dbReference type="NCBIfam" id="TIGR04433">
    <property type="entry name" value="UrcA_uranyl"/>
    <property type="match status" value="1"/>
</dbReference>
<dbReference type="OrthoDB" id="7189094at2"/>
<proteinExistence type="predicted"/>